<dbReference type="InterPro" id="IPR037505">
    <property type="entry name" value="pH-resp_palC"/>
</dbReference>
<feature type="compositionally biased region" description="Basic and acidic residues" evidence="3">
    <location>
        <begin position="439"/>
        <end position="450"/>
    </location>
</feature>
<dbReference type="AlphaFoldDB" id="A0A9P4YTR3"/>
<feature type="domain" description="BRO1" evidence="4">
    <location>
        <begin position="1"/>
        <end position="278"/>
    </location>
</feature>
<gene>
    <name evidence="5" type="ORF">GMORB2_6494</name>
</gene>
<dbReference type="GO" id="GO:0005886">
    <property type="term" value="C:plasma membrane"/>
    <property type="evidence" value="ECO:0007669"/>
    <property type="project" value="TreeGrafter"/>
</dbReference>
<protein>
    <recommendedName>
        <fullName evidence="2">pH-response regulator protein palC</fullName>
    </recommendedName>
</protein>
<sequence>MPFPFVLPTTSSFSFSANFDSDSHPSISINASMYRGVAKDTLRKHKRLDHSAQVGNLSTVRTALNDYLPYLVAVDAGLHDLRIPGSCDLIHIDPKDQVAIKWRPTLSGDVVPGRERSRVKINSLEHELIFMFSALGLTYVQEARAVLKPLYSTSNEFVASQERTTAISTATKLLLQSASIFQYLGNRTEQGSVKPPCADVAPTTVRALASLSHAEATLLAVLKDDPYPAAVAQDRNKTDKEWMFKSPEIPKVRAHLYARLCLAASEHAARALSLAQASASSVGIKVDSSLIKYMEDFRRTSRAKACRFLGIDSELGGQTADGIGWLQAGLQELGVDIKDSRRGLGLGRLKKDLSELMEDRRVDKERAWGADAGKLEEIRVIEMLNAKWNKINDTMNTKQVPSVNSLLAKIPSGREIHSIPDYQPPTLDENALNMMRAPPTDKGELAHDFSSDDEAIGSPQPPGVGGYAGTSADYGRSPTAQGSHTYY</sequence>
<evidence type="ECO:0000256" key="2">
    <source>
        <dbReference type="ARBA" id="ARBA00022193"/>
    </source>
</evidence>
<dbReference type="EMBL" id="JAANYQ010000007">
    <property type="protein sequence ID" value="KAF4122946.1"/>
    <property type="molecule type" value="Genomic_DNA"/>
</dbReference>
<proteinExistence type="inferred from homology"/>
<organism evidence="5 6">
    <name type="scientific">Geosmithia morbida</name>
    <dbReference type="NCBI Taxonomy" id="1094350"/>
    <lineage>
        <taxon>Eukaryota</taxon>
        <taxon>Fungi</taxon>
        <taxon>Dikarya</taxon>
        <taxon>Ascomycota</taxon>
        <taxon>Pezizomycotina</taxon>
        <taxon>Sordariomycetes</taxon>
        <taxon>Hypocreomycetidae</taxon>
        <taxon>Hypocreales</taxon>
        <taxon>Bionectriaceae</taxon>
        <taxon>Geosmithia</taxon>
    </lineage>
</organism>
<dbReference type="PANTHER" id="PTHR40463:SF1">
    <property type="entry name" value="PH-RESPONSE REGULATOR PROTEIN PALC"/>
    <property type="match status" value="1"/>
</dbReference>
<evidence type="ECO:0000313" key="6">
    <source>
        <dbReference type="Proteomes" id="UP000749293"/>
    </source>
</evidence>
<feature type="region of interest" description="Disordered" evidence="3">
    <location>
        <begin position="434"/>
        <end position="487"/>
    </location>
</feature>
<accession>A0A9P4YTR3</accession>
<feature type="compositionally biased region" description="Polar residues" evidence="3">
    <location>
        <begin position="478"/>
        <end position="487"/>
    </location>
</feature>
<evidence type="ECO:0000256" key="1">
    <source>
        <dbReference type="ARBA" id="ARBA00010997"/>
    </source>
</evidence>
<dbReference type="InterPro" id="IPR038499">
    <property type="entry name" value="BRO1_sf"/>
</dbReference>
<dbReference type="RefSeq" id="XP_035321598.1">
    <property type="nucleotide sequence ID" value="XM_035468464.1"/>
</dbReference>
<dbReference type="OrthoDB" id="10266451at2759"/>
<dbReference type="GO" id="GO:0071467">
    <property type="term" value="P:cellular response to pH"/>
    <property type="evidence" value="ECO:0007669"/>
    <property type="project" value="InterPro"/>
</dbReference>
<dbReference type="Pfam" id="PF03097">
    <property type="entry name" value="BRO1"/>
    <property type="match status" value="1"/>
</dbReference>
<dbReference type="PANTHER" id="PTHR40463">
    <property type="entry name" value="PH-RESPONSE REGULATOR PROTEIN PALC"/>
    <property type="match status" value="1"/>
</dbReference>
<dbReference type="CDD" id="cd09245">
    <property type="entry name" value="BRO1_UmRIM23-like"/>
    <property type="match status" value="1"/>
</dbReference>
<dbReference type="GeneID" id="55972719"/>
<keyword evidence="6" id="KW-1185">Reference proteome</keyword>
<evidence type="ECO:0000313" key="5">
    <source>
        <dbReference type="EMBL" id="KAF4122946.1"/>
    </source>
</evidence>
<dbReference type="Proteomes" id="UP000749293">
    <property type="component" value="Unassembled WGS sequence"/>
</dbReference>
<comment type="caution">
    <text evidence="5">The sequence shown here is derived from an EMBL/GenBank/DDBJ whole genome shotgun (WGS) entry which is preliminary data.</text>
</comment>
<dbReference type="PROSITE" id="PS51180">
    <property type="entry name" value="BRO1"/>
    <property type="match status" value="1"/>
</dbReference>
<evidence type="ECO:0000259" key="4">
    <source>
        <dbReference type="PROSITE" id="PS51180"/>
    </source>
</evidence>
<dbReference type="Gene3D" id="1.25.40.280">
    <property type="entry name" value="alix/aip1 like domains"/>
    <property type="match status" value="1"/>
</dbReference>
<comment type="similarity">
    <text evidence="1">Belongs to the palC family.</text>
</comment>
<name>A0A9P4YTR3_9HYPO</name>
<reference evidence="5" key="1">
    <citation type="submission" date="2020-03" db="EMBL/GenBank/DDBJ databases">
        <title>Site-based positive gene gene selection in Geosmithia morbida across the United States reveals a broad range of putative effectors and factors for local host and environmental adapation.</title>
        <authorList>
            <person name="Onufrak A."/>
            <person name="Murdoch R.W."/>
            <person name="Gazis R."/>
            <person name="Huff M."/>
            <person name="Staton M."/>
            <person name="Klingeman W."/>
            <person name="Hadziabdic D."/>
        </authorList>
    </citation>
    <scope>NUCLEOTIDE SEQUENCE</scope>
    <source>
        <strain evidence="5">1262</strain>
    </source>
</reference>
<dbReference type="SMART" id="SM01041">
    <property type="entry name" value="BRO1"/>
    <property type="match status" value="1"/>
</dbReference>
<evidence type="ECO:0000256" key="3">
    <source>
        <dbReference type="SAM" id="MobiDB-lite"/>
    </source>
</evidence>
<dbReference type="InterPro" id="IPR004328">
    <property type="entry name" value="BRO1_dom"/>
</dbReference>